<dbReference type="KEGG" id="jre:108986590"/>
<dbReference type="Proteomes" id="UP000235220">
    <property type="component" value="Chromosome 9"/>
</dbReference>
<dbReference type="Gramene" id="Jr09_04420_p1">
    <property type="protein sequence ID" value="cds.Jr09_04420_p1"/>
    <property type="gene ID" value="Jr09_04420"/>
</dbReference>
<dbReference type="OrthoDB" id="60860at2759"/>
<organism evidence="2 3">
    <name type="scientific">Juglans regia</name>
    <name type="common">English walnut</name>
    <dbReference type="NCBI Taxonomy" id="51240"/>
    <lineage>
        <taxon>Eukaryota</taxon>
        <taxon>Viridiplantae</taxon>
        <taxon>Streptophyta</taxon>
        <taxon>Embryophyta</taxon>
        <taxon>Tracheophyta</taxon>
        <taxon>Spermatophyta</taxon>
        <taxon>Magnoliopsida</taxon>
        <taxon>eudicotyledons</taxon>
        <taxon>Gunneridae</taxon>
        <taxon>Pentapetalae</taxon>
        <taxon>rosids</taxon>
        <taxon>fabids</taxon>
        <taxon>Fagales</taxon>
        <taxon>Juglandaceae</taxon>
        <taxon>Juglans</taxon>
    </lineage>
</organism>
<dbReference type="AlphaFoldDB" id="A0A2I4E5Y0"/>
<accession>A0A2I4E5Y0</accession>
<evidence type="ECO:0000313" key="3">
    <source>
        <dbReference type="RefSeq" id="XP_018814793.1"/>
    </source>
</evidence>
<name>A0A2I4E5Y0_JUGRE</name>
<dbReference type="PANTHER" id="PTHR48238">
    <property type="entry name" value="BNACNNG09570D PROTEIN"/>
    <property type="match status" value="1"/>
</dbReference>
<dbReference type="FunCoup" id="A0A2I4E5Y0">
    <property type="interactions" value="57"/>
</dbReference>
<dbReference type="RefSeq" id="XP_018814793.1">
    <property type="nucleotide sequence ID" value="XM_018959248.2"/>
</dbReference>
<feature type="region of interest" description="Disordered" evidence="1">
    <location>
        <begin position="133"/>
        <end position="155"/>
    </location>
</feature>
<feature type="region of interest" description="Disordered" evidence="1">
    <location>
        <begin position="1"/>
        <end position="22"/>
    </location>
</feature>
<evidence type="ECO:0000256" key="1">
    <source>
        <dbReference type="SAM" id="MobiDB-lite"/>
    </source>
</evidence>
<feature type="compositionally biased region" description="Low complexity" evidence="1">
    <location>
        <begin position="135"/>
        <end position="148"/>
    </location>
</feature>
<sequence length="224" mass="24512">MFGRIRASSSSPESLERPPSKILKDDPLSIYEDGVKEGKRYVCLNYSGMYCTVVSFSMMSNGKFSASFDREATLMKLKLGSQRELSSPSEQTVQTEVNFDLSSSSCAGATSNSNSFENTAISPCEEVMAIDTECSSRSGSPDSVDSRSTGSMKEQQSRSNSVLYLFSKFMNSREVVCLSCEDAMQLQDGCSSIVSTTSSDRQSLGRMELEIDQECVSSLPFSQM</sequence>
<protein>
    <submittedName>
        <fullName evidence="3">Uncharacterized protein LOC108986590 isoform X1</fullName>
    </submittedName>
</protein>
<keyword evidence="2" id="KW-1185">Reference proteome</keyword>
<dbReference type="GeneID" id="108986590"/>
<reference evidence="3" key="1">
    <citation type="submission" date="2025-08" db="UniProtKB">
        <authorList>
            <consortium name="RefSeq"/>
        </authorList>
    </citation>
    <scope>IDENTIFICATION</scope>
    <source>
        <tissue evidence="3">Leaves</tissue>
    </source>
</reference>
<dbReference type="PANTHER" id="PTHR48238:SF1">
    <property type="entry name" value="(RAPE) HYPOTHETICAL PROTEIN"/>
    <property type="match status" value="1"/>
</dbReference>
<gene>
    <name evidence="3" type="primary">LOC108986590</name>
</gene>
<evidence type="ECO:0000313" key="2">
    <source>
        <dbReference type="Proteomes" id="UP000235220"/>
    </source>
</evidence>
<proteinExistence type="predicted"/>